<dbReference type="PANTHER" id="PTHR21705:SF11">
    <property type="entry name" value="FHIP FAMILY PROTEIN CG3558"/>
    <property type="match status" value="1"/>
</dbReference>
<evidence type="ECO:0000313" key="2">
    <source>
        <dbReference type="EMBL" id="VDN24151.1"/>
    </source>
</evidence>
<protein>
    <submittedName>
        <fullName evidence="4">UPF0518 protein</fullName>
    </submittedName>
</protein>
<dbReference type="EMBL" id="UYRT01081253">
    <property type="protein sequence ID" value="VDN24151.1"/>
    <property type="molecule type" value="Genomic_DNA"/>
</dbReference>
<dbReference type="PANTHER" id="PTHR21705">
    <property type="entry name" value="RAI16 PROTEIN-RELATED"/>
    <property type="match status" value="1"/>
</dbReference>
<dbReference type="AlphaFoldDB" id="A0A183E0D9"/>
<dbReference type="Proteomes" id="UP000271098">
    <property type="component" value="Unassembled WGS sequence"/>
</dbReference>
<accession>A0A183E0D9</accession>
<proteinExistence type="predicted"/>
<feature type="region of interest" description="Disordered" evidence="1">
    <location>
        <begin position="454"/>
        <end position="488"/>
    </location>
</feature>
<organism evidence="4">
    <name type="scientific">Gongylonema pulchrum</name>
    <dbReference type="NCBI Taxonomy" id="637853"/>
    <lineage>
        <taxon>Eukaryota</taxon>
        <taxon>Metazoa</taxon>
        <taxon>Ecdysozoa</taxon>
        <taxon>Nematoda</taxon>
        <taxon>Chromadorea</taxon>
        <taxon>Rhabditida</taxon>
        <taxon>Spirurina</taxon>
        <taxon>Spiruromorpha</taxon>
        <taxon>Spiruroidea</taxon>
        <taxon>Gongylonematidae</taxon>
        <taxon>Gongylonema</taxon>
    </lineage>
</organism>
<evidence type="ECO:0000256" key="1">
    <source>
        <dbReference type="SAM" id="MobiDB-lite"/>
    </source>
</evidence>
<dbReference type="Pfam" id="PF10257">
    <property type="entry name" value="RAI16-like"/>
    <property type="match status" value="1"/>
</dbReference>
<dbReference type="InterPro" id="IPR019384">
    <property type="entry name" value="FHIP"/>
</dbReference>
<keyword evidence="3" id="KW-1185">Reference proteome</keyword>
<gene>
    <name evidence="2" type="ORF">GPUH_LOCUS14429</name>
</gene>
<dbReference type="WBParaSite" id="GPUH_0001444901-mRNA-1">
    <property type="protein sequence ID" value="GPUH_0001444901-mRNA-1"/>
    <property type="gene ID" value="GPUH_0001444901"/>
</dbReference>
<sequence>MEANAQPESAIGPILDRHFTHQIMERVVNWAISAPHFLTPTCQVNLIRLYEIIVGESHTQNHCLLVHKPILLPLLKLLEWCRRSSEQRNFMPSNTDKHFVLLLNQICTKLAEDATLLHFFFNFGSDCDEQFLVFSLLIPYLYDSGDVGQLARDALLLILSVSRRLKHIAAFIAIKSNFCPVVATGLSGCFSQLSRSIGSMLYVSDDWHKINAEDVECYPSLLDFHSSLLFCNAVVQVAHSYVVSQVITYVYHGFLLPVVLPSLLQGGQDELISSTAYYHLCLESVTEPTLIQMIVKLLLVERCEGNKKVLDVIVERISAGNRLSQVSLSLLKTLVDLRCEDIMFDLVFKYLIPCTFLQPNQLLCSQQTLSTYLNECREYVQQTANACSEEWAWNYDGHCPPIPRLKLSSDDESSYSCNGAFARQSSVRLSMASARNGLNRYFVSRSAHITAESLHQHTPLPELGEKESSRSSFPYDIPDSSGVDDEDIDLIIPPLT</sequence>
<dbReference type="OrthoDB" id="6287422at2759"/>
<evidence type="ECO:0000313" key="4">
    <source>
        <dbReference type="WBParaSite" id="GPUH_0001444901-mRNA-1"/>
    </source>
</evidence>
<name>A0A183E0D9_9BILA</name>
<evidence type="ECO:0000313" key="3">
    <source>
        <dbReference type="Proteomes" id="UP000271098"/>
    </source>
</evidence>
<reference evidence="2 3" key="2">
    <citation type="submission" date="2018-11" db="EMBL/GenBank/DDBJ databases">
        <authorList>
            <consortium name="Pathogen Informatics"/>
        </authorList>
    </citation>
    <scope>NUCLEOTIDE SEQUENCE [LARGE SCALE GENOMIC DNA]</scope>
</reference>
<reference evidence="4" key="1">
    <citation type="submission" date="2016-06" db="UniProtKB">
        <authorList>
            <consortium name="WormBaseParasite"/>
        </authorList>
    </citation>
    <scope>IDENTIFICATION</scope>
</reference>